<evidence type="ECO:0008006" key="9">
    <source>
        <dbReference type="Google" id="ProtNLM"/>
    </source>
</evidence>
<accession>A0A0M7BDG0</accession>
<dbReference type="Proteomes" id="UP000049455">
    <property type="component" value="Unassembled WGS sequence"/>
</dbReference>
<organism evidence="7 8">
    <name type="scientific">Jannaschia seosinensis</name>
    <dbReference type="NCBI Taxonomy" id="313367"/>
    <lineage>
        <taxon>Bacteria</taxon>
        <taxon>Pseudomonadati</taxon>
        <taxon>Pseudomonadota</taxon>
        <taxon>Alphaproteobacteria</taxon>
        <taxon>Rhodobacterales</taxon>
        <taxon>Roseobacteraceae</taxon>
        <taxon>Jannaschia</taxon>
    </lineage>
</organism>
<dbReference type="SMART" id="SM01021">
    <property type="entry name" value="Bac_rhodopsin"/>
    <property type="match status" value="1"/>
</dbReference>
<dbReference type="GO" id="GO:0016020">
    <property type="term" value="C:membrane"/>
    <property type="evidence" value="ECO:0007669"/>
    <property type="project" value="UniProtKB-SubCell"/>
</dbReference>
<dbReference type="RefSeq" id="WP_055664831.1">
    <property type="nucleotide sequence ID" value="NZ_CYPR01000231.1"/>
</dbReference>
<sequence length="275" mass="31696">MPNYENFFAFEYWQYEVVRHMFAFTAAVFAAAFVYFALTMRQVAERYRLASIISCVVMISATLELFLLWLMWNRAFEFDITTMTYARAEGFIFANGYRYANWMIDVPMLMTQLLVVLGFAGRDMLSRWWKLMALGVFMILTAYIGQYYEPQAAGIIDESAFGFWFWGIVSWIAFLVLLWLLYKNVEEGRARMGGEASKLMGAAWTLMWITWTIYGLVYLVPGIPGINESSTWIVIRQGGYTFADVTSKAVFGVILSYTAMTLSKEPERNTTRKAA</sequence>
<dbReference type="InterPro" id="IPR001425">
    <property type="entry name" value="Arc/bac/fun_rhodopsins"/>
</dbReference>
<feature type="transmembrane region" description="Helical" evidence="6">
    <location>
        <begin position="20"/>
        <end position="38"/>
    </location>
</feature>
<feature type="transmembrane region" description="Helical" evidence="6">
    <location>
        <begin position="160"/>
        <end position="182"/>
    </location>
</feature>
<reference evidence="7 8" key="1">
    <citation type="submission" date="2015-09" db="EMBL/GenBank/DDBJ databases">
        <authorList>
            <person name="Jackson K.R."/>
            <person name="Lunt B.L."/>
            <person name="Fisher J.N.B."/>
            <person name="Gardner A.V."/>
            <person name="Bailey M.E."/>
            <person name="Deus L.M."/>
            <person name="Earl A.S."/>
            <person name="Gibby P.D."/>
            <person name="Hartmann K.A."/>
            <person name="Liu J.E."/>
            <person name="Manci A.M."/>
            <person name="Nielsen D.A."/>
            <person name="Solomon M.B."/>
            <person name="Breakwell D.P."/>
            <person name="Burnett S.H."/>
            <person name="Grose J.H."/>
        </authorList>
    </citation>
    <scope>NUCLEOTIDE SEQUENCE [LARGE SCALE GENOMIC DNA]</scope>
    <source>
        <strain evidence="7 8">CECT 7799</strain>
    </source>
</reference>
<keyword evidence="8" id="KW-1185">Reference proteome</keyword>
<feature type="transmembrane region" description="Helical" evidence="6">
    <location>
        <begin position="202"/>
        <end position="220"/>
    </location>
</feature>
<feature type="transmembrane region" description="Helical" evidence="6">
    <location>
        <begin position="99"/>
        <end position="119"/>
    </location>
</feature>
<proteinExistence type="inferred from homology"/>
<evidence type="ECO:0000256" key="3">
    <source>
        <dbReference type="ARBA" id="ARBA00022692"/>
    </source>
</evidence>
<dbReference type="Pfam" id="PF01036">
    <property type="entry name" value="Bac_rhodopsin"/>
    <property type="match status" value="1"/>
</dbReference>
<keyword evidence="4 6" id="KW-1133">Transmembrane helix</keyword>
<dbReference type="SUPFAM" id="SSF81321">
    <property type="entry name" value="Family A G protein-coupled receptor-like"/>
    <property type="match status" value="1"/>
</dbReference>
<feature type="transmembrane region" description="Helical" evidence="6">
    <location>
        <begin position="131"/>
        <end position="148"/>
    </location>
</feature>
<dbReference type="OrthoDB" id="70408at2"/>
<feature type="transmembrane region" description="Helical" evidence="6">
    <location>
        <begin position="240"/>
        <end position="262"/>
    </location>
</feature>
<protein>
    <recommendedName>
        <fullName evidence="9">Green-light absorbing proteorhodopsin</fullName>
    </recommendedName>
</protein>
<keyword evidence="3 6" id="KW-0812">Transmembrane</keyword>
<name>A0A0M7BDG0_9RHOB</name>
<feature type="transmembrane region" description="Helical" evidence="6">
    <location>
        <begin position="50"/>
        <end position="72"/>
    </location>
</feature>
<dbReference type="STRING" id="313367.JSE7799_03577"/>
<keyword evidence="5 6" id="KW-0472">Membrane</keyword>
<evidence type="ECO:0000256" key="6">
    <source>
        <dbReference type="SAM" id="Phobius"/>
    </source>
</evidence>
<evidence type="ECO:0000256" key="2">
    <source>
        <dbReference type="ARBA" id="ARBA00008130"/>
    </source>
</evidence>
<evidence type="ECO:0000256" key="5">
    <source>
        <dbReference type="ARBA" id="ARBA00023136"/>
    </source>
</evidence>
<comment type="subcellular location">
    <subcellularLocation>
        <location evidence="1">Membrane</location>
        <topology evidence="1">Multi-pass membrane protein</topology>
    </subcellularLocation>
</comment>
<gene>
    <name evidence="7" type="ORF">JSE7799_03577</name>
</gene>
<dbReference type="AlphaFoldDB" id="A0A0M7BDG0"/>
<evidence type="ECO:0000256" key="4">
    <source>
        <dbReference type="ARBA" id="ARBA00022989"/>
    </source>
</evidence>
<evidence type="ECO:0000313" key="8">
    <source>
        <dbReference type="Proteomes" id="UP000049455"/>
    </source>
</evidence>
<dbReference type="Gene3D" id="1.20.1070.10">
    <property type="entry name" value="Rhodopsin 7-helix transmembrane proteins"/>
    <property type="match status" value="1"/>
</dbReference>
<dbReference type="EMBL" id="CYPR01000231">
    <property type="protein sequence ID" value="CUH40837.1"/>
    <property type="molecule type" value="Genomic_DNA"/>
</dbReference>
<evidence type="ECO:0000256" key="1">
    <source>
        <dbReference type="ARBA" id="ARBA00004141"/>
    </source>
</evidence>
<comment type="similarity">
    <text evidence="2">Belongs to the archaeal/bacterial/fungal opsin family.</text>
</comment>
<evidence type="ECO:0000313" key="7">
    <source>
        <dbReference type="EMBL" id="CUH40837.1"/>
    </source>
</evidence>